<feature type="transmembrane region" description="Helical" evidence="18">
    <location>
        <begin position="531"/>
        <end position="550"/>
    </location>
</feature>
<dbReference type="Proteomes" id="UP000694565">
    <property type="component" value="Unplaced"/>
</dbReference>
<dbReference type="PRINTS" id="PR01177">
    <property type="entry name" value="GABAB1RECPTR"/>
</dbReference>
<reference evidence="20" key="1">
    <citation type="submission" date="2025-08" db="UniProtKB">
        <authorList>
            <consortium name="Ensembl"/>
        </authorList>
    </citation>
    <scope>IDENTIFICATION</scope>
</reference>
<dbReference type="GO" id="GO:0045211">
    <property type="term" value="C:postsynaptic membrane"/>
    <property type="evidence" value="ECO:0007669"/>
    <property type="project" value="UniProtKB-SubCell"/>
</dbReference>
<feature type="transmembrane region" description="Helical" evidence="18">
    <location>
        <begin position="672"/>
        <end position="693"/>
    </location>
</feature>
<dbReference type="InterPro" id="IPR001828">
    <property type="entry name" value="ANF_lig-bd_rcpt"/>
</dbReference>
<keyword evidence="10 18" id="KW-0472">Membrane</keyword>
<dbReference type="CDD" id="cd06366">
    <property type="entry name" value="PBP1_GABAb_receptor"/>
    <property type="match status" value="1"/>
</dbReference>
<dbReference type="PROSITE" id="PS50259">
    <property type="entry name" value="G_PROTEIN_RECEP_F3_4"/>
    <property type="match status" value="1"/>
</dbReference>
<dbReference type="PANTHER" id="PTHR10519:SF77">
    <property type="entry name" value="GAMMA-AMINOBUTYRIC ACID TYPE B RECEPTOR SUBUNIT 1"/>
    <property type="match status" value="1"/>
</dbReference>
<dbReference type="SUPFAM" id="SSF57535">
    <property type="entry name" value="Complement control module/SCR domain"/>
    <property type="match status" value="1"/>
</dbReference>
<dbReference type="GeneTree" id="ENSGT00940000157642"/>
<evidence type="ECO:0000256" key="7">
    <source>
        <dbReference type="ARBA" id="ARBA00023018"/>
    </source>
</evidence>
<keyword evidence="21" id="KW-1185">Reference proteome</keyword>
<dbReference type="GO" id="GO:0004965">
    <property type="term" value="F:G protein-coupled GABA receptor activity"/>
    <property type="evidence" value="ECO:0007669"/>
    <property type="project" value="InterPro"/>
</dbReference>
<proteinExistence type="inferred from homology"/>
<dbReference type="InterPro" id="IPR000436">
    <property type="entry name" value="Sushi_SCR_CCP_dom"/>
</dbReference>
<evidence type="ECO:0000256" key="10">
    <source>
        <dbReference type="ARBA" id="ARBA00023136"/>
    </source>
</evidence>
<evidence type="ECO:0000259" key="19">
    <source>
        <dbReference type="PROSITE" id="PS50259"/>
    </source>
</evidence>
<dbReference type="InterPro" id="IPR002455">
    <property type="entry name" value="GPCR3_GABA-B"/>
</dbReference>
<evidence type="ECO:0000256" key="18">
    <source>
        <dbReference type="SAM" id="Phobius"/>
    </source>
</evidence>
<dbReference type="SUPFAM" id="SSF53822">
    <property type="entry name" value="Periplasmic binding protein-like I"/>
    <property type="match status" value="1"/>
</dbReference>
<dbReference type="PRINTS" id="PR01176">
    <property type="entry name" value="GABABRECEPTR"/>
</dbReference>
<feature type="domain" description="G-protein coupled receptors family 3 profile" evidence="19">
    <location>
        <begin position="501"/>
        <end position="780"/>
    </location>
</feature>
<keyword evidence="4 18" id="KW-0812">Transmembrane</keyword>
<feature type="compositionally biased region" description="Basic and acidic residues" evidence="17">
    <location>
        <begin position="788"/>
        <end position="797"/>
    </location>
</feature>
<keyword evidence="14" id="KW-0807">Transducer</keyword>
<organism evidence="20 21">
    <name type="scientific">Cyclopterus lumpus</name>
    <name type="common">Lumpsucker</name>
    <dbReference type="NCBI Taxonomy" id="8103"/>
    <lineage>
        <taxon>Eukaryota</taxon>
        <taxon>Metazoa</taxon>
        <taxon>Chordata</taxon>
        <taxon>Craniata</taxon>
        <taxon>Vertebrata</taxon>
        <taxon>Euteleostomi</taxon>
        <taxon>Actinopterygii</taxon>
        <taxon>Neopterygii</taxon>
        <taxon>Teleostei</taxon>
        <taxon>Neoteleostei</taxon>
        <taxon>Acanthomorphata</taxon>
        <taxon>Eupercaria</taxon>
        <taxon>Perciformes</taxon>
        <taxon>Cottioidei</taxon>
        <taxon>Cottales</taxon>
        <taxon>Cyclopteridae</taxon>
        <taxon>Cyclopterus</taxon>
    </lineage>
</organism>
<reference evidence="20" key="2">
    <citation type="submission" date="2025-09" db="UniProtKB">
        <authorList>
            <consortium name="Ensembl"/>
        </authorList>
    </citation>
    <scope>IDENTIFICATION</scope>
</reference>
<accession>A0A8C3G0A5</accession>
<comment type="similarity">
    <text evidence="1">Belongs to the G-protein coupled receptor 3 family. GABA-B receptor subfamily.</text>
</comment>
<evidence type="ECO:0000313" key="20">
    <source>
        <dbReference type="Ensembl" id="ENSCLMP00005025293.1"/>
    </source>
</evidence>
<evidence type="ECO:0000256" key="13">
    <source>
        <dbReference type="ARBA" id="ARBA00023180"/>
    </source>
</evidence>
<evidence type="ECO:0000256" key="1">
    <source>
        <dbReference type="ARBA" id="ARBA00008991"/>
    </source>
</evidence>
<keyword evidence="13" id="KW-0325">Glycoprotein</keyword>
<keyword evidence="15" id="KW-0628">Postsynaptic cell membrane</keyword>
<dbReference type="FunFam" id="3.40.50.2300:FF:000072">
    <property type="entry name" value="Gamma-aminobutyric acid type B receptor subunit 2"/>
    <property type="match status" value="1"/>
</dbReference>
<feature type="transmembrane region" description="Helical" evidence="18">
    <location>
        <begin position="570"/>
        <end position="591"/>
    </location>
</feature>
<name>A0A8C3G0A5_CYCLU</name>
<feature type="region of interest" description="Disordered" evidence="17">
    <location>
        <begin position="772"/>
        <end position="797"/>
    </location>
</feature>
<keyword evidence="2" id="KW-1003">Cell membrane</keyword>
<dbReference type="InterPro" id="IPR002456">
    <property type="entry name" value="GPCR_3_GABA_rcpt_B1"/>
</dbReference>
<evidence type="ECO:0000256" key="11">
    <source>
        <dbReference type="ARBA" id="ARBA00023157"/>
    </source>
</evidence>
<dbReference type="Ensembl" id="ENSCLMT00005026430.1">
    <property type="protein sequence ID" value="ENSCLMP00005025293.1"/>
    <property type="gene ID" value="ENSCLMG00005012336.1"/>
</dbReference>
<dbReference type="Gene3D" id="3.40.50.2300">
    <property type="match status" value="2"/>
</dbReference>
<feature type="compositionally biased region" description="Polar residues" evidence="17">
    <location>
        <begin position="772"/>
        <end position="786"/>
    </location>
</feature>
<feature type="compositionally biased region" description="Polar residues" evidence="17">
    <location>
        <begin position="862"/>
        <end position="871"/>
    </location>
</feature>
<feature type="transmembrane region" description="Helical" evidence="18">
    <location>
        <begin position="494"/>
        <end position="519"/>
    </location>
</feature>
<dbReference type="CDD" id="cd15291">
    <property type="entry name" value="7tmC_GABA-B-R1"/>
    <property type="match status" value="1"/>
</dbReference>
<evidence type="ECO:0000256" key="6">
    <source>
        <dbReference type="ARBA" id="ARBA00022989"/>
    </source>
</evidence>
<dbReference type="CDD" id="cd00033">
    <property type="entry name" value="CCP"/>
    <property type="match status" value="1"/>
</dbReference>
<keyword evidence="7" id="KW-0770">Synapse</keyword>
<evidence type="ECO:0000256" key="4">
    <source>
        <dbReference type="ARBA" id="ARBA00022692"/>
    </source>
</evidence>
<dbReference type="GO" id="GO:0007214">
    <property type="term" value="P:gamma-aminobutyric acid signaling pathway"/>
    <property type="evidence" value="ECO:0007669"/>
    <property type="project" value="TreeGrafter"/>
</dbReference>
<keyword evidence="11" id="KW-1015">Disulfide bond</keyword>
<evidence type="ECO:0000256" key="2">
    <source>
        <dbReference type="ARBA" id="ARBA00022475"/>
    </source>
</evidence>
<dbReference type="Pfam" id="PF01094">
    <property type="entry name" value="ANF_receptor"/>
    <property type="match status" value="1"/>
</dbReference>
<comment type="subcellular location">
    <subcellularLocation>
        <location evidence="16">Postsynaptic cell membrane</location>
        <topology evidence="16">Multi-pass membrane protein</topology>
    </subcellularLocation>
</comment>
<keyword evidence="3" id="KW-0597">Phosphoprotein</keyword>
<dbReference type="AlphaFoldDB" id="A0A8C3G0A5"/>
<protein>
    <submittedName>
        <fullName evidence="20">Gamma-aminobutyric acid type B receptor subunit 1</fullName>
    </submittedName>
</protein>
<keyword evidence="5" id="KW-0732">Signal</keyword>
<evidence type="ECO:0000256" key="14">
    <source>
        <dbReference type="ARBA" id="ARBA00023224"/>
    </source>
</evidence>
<keyword evidence="12" id="KW-0675">Receptor</keyword>
<sequence>CSSSLFLGCAIIRPPRDGGIRYRGLTQEQILPVDYEIEYICRGNRVIVGPKVRKCLPDGTWTDMTLNSKKKLYIGALFPMSGGWPGGQACMPSAQMALDLVNNRSDILPDYELELIHYDSMCDPGEATKLLYDLLYTEPIKIVLMPGCSGVSTLVAEAARMWNLIVLSYGSSSPALSNRQRFPTFFRTHPSATLHNPTRVRLFQKWKWTRIATIQQTTEVFTSTLDDLEQRTKEAGIEISVRQSFLTDPAVAVKNLKRQDARIIVGLFYETEARKVFCEVFKEKLYGKKYVWFLIGWYADNWFKIKDPAINCTVENMTEAVEGHVTTEIVMLNPETVRGVSNMTSQEFIAALMSRLGGKNPEDTGGFQEAPLAYDAVWALALALNKTVAPLKAKGRRLEDFNYNNHDITSEIYRALNTSSFEGVSGQVVFDAQGSRMAMTLIEQLQGGSYKKIGYYDSSQKNLSWFGNDVWIGAGPPADRTVVIEEYRFLSQKLFAAVSVFAGLGILFGIVCLTFNIYNGNVRYIQNSQPYLNNMTAVGCMMALAAVFPLGIDGHHVHRSQFPVVCQFRLWLLGLGFSLAYGSMFTKIWWVHTLFTKKDEKKEKKKQHLEPWKLYATVGVLLAIDFLSLMIWQIVDPLHVTVEKFTKEAPKEDLDVLIQPLLEHCSSEKMNTWLGVVYGYKGLLLLLGIFLAYETKSVSTEKINDHRAVGMAIYNVAVLCLITAPVTMILSSQQDASFAFAALAVVFSAYITLVVLFVPKMRRLITRGEWQSEQQDTLKTGSSTNNNDEEKSRQLERENRELQKIIQEKEERVSALRNQLAERQALRNRRRPSSDNHALPPSFSNSSSLYPADSKMNRNHCHNSQIPLLYK</sequence>
<feature type="transmembrane region" description="Helical" evidence="18">
    <location>
        <begin position="738"/>
        <end position="758"/>
    </location>
</feature>
<evidence type="ECO:0000256" key="3">
    <source>
        <dbReference type="ARBA" id="ARBA00022553"/>
    </source>
</evidence>
<keyword evidence="6 18" id="KW-1133">Transmembrane helix</keyword>
<feature type="transmembrane region" description="Helical" evidence="18">
    <location>
        <begin position="713"/>
        <end position="732"/>
    </location>
</feature>
<evidence type="ECO:0000313" key="21">
    <source>
        <dbReference type="Proteomes" id="UP000694565"/>
    </source>
</evidence>
<dbReference type="GO" id="GO:0038039">
    <property type="term" value="C:G protein-coupled receptor heterodimeric complex"/>
    <property type="evidence" value="ECO:0007669"/>
    <property type="project" value="TreeGrafter"/>
</dbReference>
<evidence type="ECO:0000256" key="16">
    <source>
        <dbReference type="ARBA" id="ARBA00034104"/>
    </source>
</evidence>
<dbReference type="InterPro" id="IPR035976">
    <property type="entry name" value="Sushi/SCR/CCP_sf"/>
</dbReference>
<dbReference type="InterPro" id="IPR028082">
    <property type="entry name" value="Peripla_BP_I"/>
</dbReference>
<evidence type="ECO:0000256" key="5">
    <source>
        <dbReference type="ARBA" id="ARBA00022729"/>
    </source>
</evidence>
<dbReference type="Pfam" id="PF00003">
    <property type="entry name" value="7tm_3"/>
    <property type="match status" value="1"/>
</dbReference>
<keyword evidence="8" id="KW-0297">G-protein coupled receptor</keyword>
<dbReference type="FunFam" id="3.40.50.2300:FF:000055">
    <property type="entry name" value="Gamma-aminobutyric acid type B receptor subunit 1"/>
    <property type="match status" value="1"/>
</dbReference>
<evidence type="ECO:0000256" key="17">
    <source>
        <dbReference type="SAM" id="MobiDB-lite"/>
    </source>
</evidence>
<evidence type="ECO:0000256" key="15">
    <source>
        <dbReference type="ARBA" id="ARBA00023257"/>
    </source>
</evidence>
<evidence type="ECO:0000256" key="9">
    <source>
        <dbReference type="ARBA" id="ARBA00023054"/>
    </source>
</evidence>
<keyword evidence="9" id="KW-0175">Coiled coil</keyword>
<dbReference type="PANTHER" id="PTHR10519">
    <property type="entry name" value="GABA-B RECEPTOR"/>
    <property type="match status" value="1"/>
</dbReference>
<evidence type="ECO:0000256" key="8">
    <source>
        <dbReference type="ARBA" id="ARBA00023040"/>
    </source>
</evidence>
<evidence type="ECO:0000256" key="12">
    <source>
        <dbReference type="ARBA" id="ARBA00023170"/>
    </source>
</evidence>
<dbReference type="InterPro" id="IPR017978">
    <property type="entry name" value="GPCR_3_C"/>
</dbReference>
<feature type="transmembrane region" description="Helical" evidence="18">
    <location>
        <begin position="612"/>
        <end position="635"/>
    </location>
</feature>
<feature type="region of interest" description="Disordered" evidence="17">
    <location>
        <begin position="824"/>
        <end position="871"/>
    </location>
</feature>